<evidence type="ECO:0000313" key="3">
    <source>
        <dbReference type="Proteomes" id="UP000002051"/>
    </source>
</evidence>
<protein>
    <submittedName>
        <fullName evidence="1 2">Uncharacterized protein</fullName>
    </submittedName>
</protein>
<dbReference type="EnsemblPlants" id="AES61936">
    <property type="protein sequence ID" value="AES61936"/>
    <property type="gene ID" value="MTR_1g090580"/>
</dbReference>
<reference evidence="1 3" key="1">
    <citation type="journal article" date="2011" name="Nature">
        <title>The Medicago genome provides insight into the evolution of rhizobial symbioses.</title>
        <authorList>
            <person name="Young N.D."/>
            <person name="Debelle F."/>
            <person name="Oldroyd G.E."/>
            <person name="Geurts R."/>
            <person name="Cannon S.B."/>
            <person name="Udvardi M.K."/>
            <person name="Benedito V.A."/>
            <person name="Mayer K.F."/>
            <person name="Gouzy J."/>
            <person name="Schoof H."/>
            <person name="Van de Peer Y."/>
            <person name="Proost S."/>
            <person name="Cook D.R."/>
            <person name="Meyers B.C."/>
            <person name="Spannagl M."/>
            <person name="Cheung F."/>
            <person name="De Mita S."/>
            <person name="Krishnakumar V."/>
            <person name="Gundlach H."/>
            <person name="Zhou S."/>
            <person name="Mudge J."/>
            <person name="Bharti A.K."/>
            <person name="Murray J.D."/>
            <person name="Naoumkina M.A."/>
            <person name="Rosen B."/>
            <person name="Silverstein K.A."/>
            <person name="Tang H."/>
            <person name="Rombauts S."/>
            <person name="Zhao P.X."/>
            <person name="Zhou P."/>
            <person name="Barbe V."/>
            <person name="Bardou P."/>
            <person name="Bechner M."/>
            <person name="Bellec A."/>
            <person name="Berger A."/>
            <person name="Berges H."/>
            <person name="Bidwell S."/>
            <person name="Bisseling T."/>
            <person name="Choisne N."/>
            <person name="Couloux A."/>
            <person name="Denny R."/>
            <person name="Deshpande S."/>
            <person name="Dai X."/>
            <person name="Doyle J.J."/>
            <person name="Dudez A.M."/>
            <person name="Farmer A.D."/>
            <person name="Fouteau S."/>
            <person name="Franken C."/>
            <person name="Gibelin C."/>
            <person name="Gish J."/>
            <person name="Goldstein S."/>
            <person name="Gonzalez A.J."/>
            <person name="Green P.J."/>
            <person name="Hallab A."/>
            <person name="Hartog M."/>
            <person name="Hua A."/>
            <person name="Humphray S.J."/>
            <person name="Jeong D.H."/>
            <person name="Jing Y."/>
            <person name="Jocker A."/>
            <person name="Kenton S.M."/>
            <person name="Kim D.J."/>
            <person name="Klee K."/>
            <person name="Lai H."/>
            <person name="Lang C."/>
            <person name="Lin S."/>
            <person name="Macmil S.L."/>
            <person name="Magdelenat G."/>
            <person name="Matthews L."/>
            <person name="McCorrison J."/>
            <person name="Monaghan E.L."/>
            <person name="Mun J.H."/>
            <person name="Najar F.Z."/>
            <person name="Nicholson C."/>
            <person name="Noirot C."/>
            <person name="O'Bleness M."/>
            <person name="Paule C.R."/>
            <person name="Poulain J."/>
            <person name="Prion F."/>
            <person name="Qin B."/>
            <person name="Qu C."/>
            <person name="Retzel E.F."/>
            <person name="Riddle C."/>
            <person name="Sallet E."/>
            <person name="Samain S."/>
            <person name="Samson N."/>
            <person name="Sanders I."/>
            <person name="Saurat O."/>
            <person name="Scarpelli C."/>
            <person name="Schiex T."/>
            <person name="Segurens B."/>
            <person name="Severin A.J."/>
            <person name="Sherrier D.J."/>
            <person name="Shi R."/>
            <person name="Sims S."/>
            <person name="Singer S.R."/>
            <person name="Sinharoy S."/>
            <person name="Sterck L."/>
            <person name="Viollet A."/>
            <person name="Wang B.B."/>
            <person name="Wang K."/>
            <person name="Wang M."/>
            <person name="Wang X."/>
            <person name="Warfsmann J."/>
            <person name="Weissenbach J."/>
            <person name="White D.D."/>
            <person name="White J.D."/>
            <person name="Wiley G.B."/>
            <person name="Wincker P."/>
            <person name="Xing Y."/>
            <person name="Yang L."/>
            <person name="Yao Z."/>
            <person name="Ying F."/>
            <person name="Zhai J."/>
            <person name="Zhou L."/>
            <person name="Zuber A."/>
            <person name="Denarie J."/>
            <person name="Dixon R.A."/>
            <person name="May G.D."/>
            <person name="Schwartz D.C."/>
            <person name="Rogers J."/>
            <person name="Quetier F."/>
            <person name="Town C.D."/>
            <person name="Roe B.A."/>
        </authorList>
    </citation>
    <scope>NUCLEOTIDE SEQUENCE [LARGE SCALE GENOMIC DNA]</scope>
    <source>
        <strain evidence="1">A17</strain>
        <strain evidence="2 3">cv. Jemalong A17</strain>
    </source>
</reference>
<organism evidence="1 3">
    <name type="scientific">Medicago truncatula</name>
    <name type="common">Barrel medic</name>
    <name type="synonym">Medicago tribuloides</name>
    <dbReference type="NCBI Taxonomy" id="3880"/>
    <lineage>
        <taxon>Eukaryota</taxon>
        <taxon>Viridiplantae</taxon>
        <taxon>Streptophyta</taxon>
        <taxon>Embryophyta</taxon>
        <taxon>Tracheophyta</taxon>
        <taxon>Spermatophyta</taxon>
        <taxon>Magnoliopsida</taxon>
        <taxon>eudicotyledons</taxon>
        <taxon>Gunneridae</taxon>
        <taxon>Pentapetalae</taxon>
        <taxon>rosids</taxon>
        <taxon>fabids</taxon>
        <taxon>Fabales</taxon>
        <taxon>Fabaceae</taxon>
        <taxon>Papilionoideae</taxon>
        <taxon>50 kb inversion clade</taxon>
        <taxon>NPAAA clade</taxon>
        <taxon>Hologalegina</taxon>
        <taxon>IRL clade</taxon>
        <taxon>Trifolieae</taxon>
        <taxon>Medicago</taxon>
    </lineage>
</organism>
<sequence length="54" mass="6289">MDTPKFVCYTDSILCINLIIGLAKNHHIYATFIQDIKGHVIHQQYFNLSHMREG</sequence>
<dbReference type="EMBL" id="CM001217">
    <property type="protein sequence ID" value="AES61936.1"/>
    <property type="molecule type" value="Genomic_DNA"/>
</dbReference>
<dbReference type="PaxDb" id="3880-AES61936"/>
<dbReference type="Proteomes" id="UP000002051">
    <property type="component" value="Unassembled WGS sequence"/>
</dbReference>
<name>G7I410_MEDTR</name>
<accession>G7I410</accession>
<proteinExistence type="predicted"/>
<evidence type="ECO:0000313" key="2">
    <source>
        <dbReference type="EnsemblPlants" id="AES61936"/>
    </source>
</evidence>
<dbReference type="HOGENOM" id="CLU_3053336_0_0_1"/>
<dbReference type="AlphaFoldDB" id="G7I410"/>
<reference evidence="1 3" key="2">
    <citation type="journal article" date="2014" name="BMC Genomics">
        <title>An improved genome release (version Mt4.0) for the model legume Medicago truncatula.</title>
        <authorList>
            <person name="Tang H."/>
            <person name="Krishnakumar V."/>
            <person name="Bidwell S."/>
            <person name="Rosen B."/>
            <person name="Chan A."/>
            <person name="Zhou S."/>
            <person name="Gentzbittel L."/>
            <person name="Childs K.L."/>
            <person name="Yandell M."/>
            <person name="Gundlach H."/>
            <person name="Mayer K.F."/>
            <person name="Schwartz D.C."/>
            <person name="Town C.D."/>
        </authorList>
    </citation>
    <scope>GENOME REANNOTATION</scope>
    <source>
        <strain evidence="2 3">cv. Jemalong A17</strain>
    </source>
</reference>
<keyword evidence="3" id="KW-1185">Reference proteome</keyword>
<gene>
    <name evidence="1" type="ordered locus">MTR_1g090580</name>
</gene>
<evidence type="ECO:0000313" key="1">
    <source>
        <dbReference type="EMBL" id="AES61936.1"/>
    </source>
</evidence>
<reference evidence="2" key="3">
    <citation type="submission" date="2015-04" db="UniProtKB">
        <authorList>
            <consortium name="EnsemblPlants"/>
        </authorList>
    </citation>
    <scope>IDENTIFICATION</scope>
    <source>
        <strain evidence="2">cv. Jemalong A17</strain>
    </source>
</reference>